<proteinExistence type="predicted"/>
<name>A0A1Y5PK92_9MYCO</name>
<evidence type="ECO:0000256" key="4">
    <source>
        <dbReference type="ARBA" id="ARBA00023136"/>
    </source>
</evidence>
<dbReference type="GO" id="GO:0016020">
    <property type="term" value="C:membrane"/>
    <property type="evidence" value="ECO:0007669"/>
    <property type="project" value="UniProtKB-SubCell"/>
</dbReference>
<comment type="subcellular location">
    <subcellularLocation>
        <location evidence="1">Membrane</location>
        <topology evidence="1">Multi-pass membrane protein</topology>
    </subcellularLocation>
</comment>
<feature type="transmembrane region" description="Helical" evidence="5">
    <location>
        <begin position="118"/>
        <end position="142"/>
    </location>
</feature>
<gene>
    <name evidence="7" type="ORF">MHPYR_690020</name>
</gene>
<evidence type="ECO:0000256" key="2">
    <source>
        <dbReference type="ARBA" id="ARBA00022692"/>
    </source>
</evidence>
<sequence length="188" mass="20970">MTISAAATTAEPGAGRSPIPLRERRYDWFFIVVFTVFIGSSFTGDIVNMVSRPDPDSDFFLARVVYHVYAGGTDPLLIANPRFLQVGASVSAVVFGTFYVLLVYAFIKGREWIRKPSFIYTGMVVQTTFIVVMVGFAGDAALFQAVCNTAYDYTFTNVPKALAYNLPYIIVPILLTARMWRPHPFTRP</sequence>
<dbReference type="Pfam" id="PF05241">
    <property type="entry name" value="EBP"/>
    <property type="match status" value="1"/>
</dbReference>
<feature type="domain" description="EXPERA" evidence="6">
    <location>
        <begin position="26"/>
        <end position="176"/>
    </location>
</feature>
<dbReference type="EMBL" id="FLQS01000066">
    <property type="protein sequence ID" value="SBS79075.1"/>
    <property type="molecule type" value="Genomic_DNA"/>
</dbReference>
<accession>A0A1Y5PK92</accession>
<feature type="transmembrane region" description="Helical" evidence="5">
    <location>
        <begin position="83"/>
        <end position="106"/>
    </location>
</feature>
<keyword evidence="3 5" id="KW-1133">Transmembrane helix</keyword>
<evidence type="ECO:0000259" key="6">
    <source>
        <dbReference type="PROSITE" id="PS51751"/>
    </source>
</evidence>
<evidence type="ECO:0000256" key="1">
    <source>
        <dbReference type="ARBA" id="ARBA00004141"/>
    </source>
</evidence>
<feature type="transmembrane region" description="Helical" evidence="5">
    <location>
        <begin position="26"/>
        <end position="47"/>
    </location>
</feature>
<evidence type="ECO:0000256" key="5">
    <source>
        <dbReference type="SAM" id="Phobius"/>
    </source>
</evidence>
<organism evidence="7">
    <name type="scientific">uncultured Mycobacterium sp</name>
    <dbReference type="NCBI Taxonomy" id="171292"/>
    <lineage>
        <taxon>Bacteria</taxon>
        <taxon>Bacillati</taxon>
        <taxon>Actinomycetota</taxon>
        <taxon>Actinomycetes</taxon>
        <taxon>Mycobacteriales</taxon>
        <taxon>Mycobacteriaceae</taxon>
        <taxon>Mycobacterium</taxon>
        <taxon>environmental samples</taxon>
    </lineage>
</organism>
<feature type="transmembrane region" description="Helical" evidence="5">
    <location>
        <begin position="162"/>
        <end position="180"/>
    </location>
</feature>
<protein>
    <recommendedName>
        <fullName evidence="6">EXPERA domain-containing protein</fullName>
    </recommendedName>
</protein>
<dbReference type="PROSITE" id="PS51751">
    <property type="entry name" value="EXPERA"/>
    <property type="match status" value="1"/>
</dbReference>
<dbReference type="AlphaFoldDB" id="A0A1Y5PK92"/>
<keyword evidence="4 5" id="KW-0472">Membrane</keyword>
<evidence type="ECO:0000313" key="7">
    <source>
        <dbReference type="EMBL" id="SBS79075.1"/>
    </source>
</evidence>
<keyword evidence="2 5" id="KW-0812">Transmembrane</keyword>
<evidence type="ECO:0000256" key="3">
    <source>
        <dbReference type="ARBA" id="ARBA00022989"/>
    </source>
</evidence>
<dbReference type="InterPro" id="IPR033118">
    <property type="entry name" value="EXPERA"/>
</dbReference>
<reference evidence="7" key="1">
    <citation type="submission" date="2016-03" db="EMBL/GenBank/DDBJ databases">
        <authorList>
            <person name="Ploux O."/>
        </authorList>
    </citation>
    <scope>NUCLEOTIDE SEQUENCE</scope>
    <source>
        <strain evidence="7">UC10</strain>
    </source>
</reference>